<evidence type="ECO:0000313" key="2">
    <source>
        <dbReference type="Proteomes" id="UP000031339"/>
    </source>
</evidence>
<dbReference type="eggNOG" id="COG4814">
    <property type="taxonomic scope" value="Bacteria"/>
</dbReference>
<accession>A0A0C1HMT5</accession>
<keyword evidence="1" id="KW-0378">Hydrolase</keyword>
<dbReference type="Proteomes" id="UP000031339">
    <property type="component" value="Unassembled WGS sequence"/>
</dbReference>
<gene>
    <name evidence="1" type="ORF">RN79_03200</name>
</gene>
<dbReference type="EMBL" id="JWIY01000001">
    <property type="protein sequence ID" value="KIC78589.1"/>
    <property type="molecule type" value="Genomic_DNA"/>
</dbReference>
<name>A0A0C1HMT5_STRCV</name>
<dbReference type="OrthoDB" id="503948at2"/>
<dbReference type="InterPro" id="IPR029058">
    <property type="entry name" value="AB_hydrolase_fold"/>
</dbReference>
<proteinExistence type="predicted"/>
<dbReference type="Pfam" id="PF06028">
    <property type="entry name" value="DUF915"/>
    <property type="match status" value="1"/>
</dbReference>
<evidence type="ECO:0000313" key="1">
    <source>
        <dbReference type="EMBL" id="KIC78589.1"/>
    </source>
</evidence>
<dbReference type="AlphaFoldDB" id="A0A0C1HMT5"/>
<organism evidence="1 2">
    <name type="scientific">Streptococcus constellatus</name>
    <dbReference type="NCBI Taxonomy" id="76860"/>
    <lineage>
        <taxon>Bacteria</taxon>
        <taxon>Bacillati</taxon>
        <taxon>Bacillota</taxon>
        <taxon>Bacilli</taxon>
        <taxon>Lactobacillales</taxon>
        <taxon>Streptococcaceae</taxon>
        <taxon>Streptococcus</taxon>
        <taxon>Streptococcus anginosus group</taxon>
    </lineage>
</organism>
<dbReference type="RefSeq" id="WP_006269538.1">
    <property type="nucleotide sequence ID" value="NZ_CP029207.1"/>
</dbReference>
<reference evidence="1 2" key="1">
    <citation type="submission" date="2014-12" db="EMBL/GenBank/DDBJ databases">
        <title>Partial genome sequence of Streptococcus constellatus KCOM 1650 (= ChDC B144).</title>
        <authorList>
            <person name="Kook J.-K."/>
            <person name="Park S.-N."/>
            <person name="Lim Y.K."/>
            <person name="Jo E."/>
        </authorList>
    </citation>
    <scope>NUCLEOTIDE SEQUENCE [LARGE SCALE GENOMIC DNA]</scope>
    <source>
        <strain evidence="1 2">KCOM 1650</strain>
    </source>
</reference>
<dbReference type="InterPro" id="IPR010315">
    <property type="entry name" value="DUF915_hydro-like"/>
</dbReference>
<dbReference type="GeneID" id="93846985"/>
<dbReference type="SUPFAM" id="SSF53474">
    <property type="entry name" value="alpha/beta-Hydrolases"/>
    <property type="match status" value="1"/>
</dbReference>
<comment type="caution">
    <text evidence="1">The sequence shown here is derived from an EMBL/GenBank/DDBJ whole genome shotgun (WGS) entry which is preliminary data.</text>
</comment>
<protein>
    <submittedName>
        <fullName evidence="1">Alpha/beta hydrolase</fullName>
    </submittedName>
</protein>
<dbReference type="Gene3D" id="3.40.50.1820">
    <property type="entry name" value="alpha/beta hydrolase"/>
    <property type="match status" value="1"/>
</dbReference>
<sequence>MMKKIVLITGILTILIAISAVFFYRVNAEGKLNKQKYIQSTTPTLFFHGYGSSANAERHMTNAAKKAGVTNTIIRANVDRNGQVTLKGKIPKGAINPIVEVNYEDNRNPNKVSQYAKAVVTKLQQTYGFKKMNMVGHSLGNMSILYYLLEYGQDESLPQLQKQVNIANFAAGLQVMGVSSDLKVDEKTGKPNQTSAIFQKLLGLREIFPQKQIDVLNIYGDYKNGSDGSVLNAASRALKYLVADNAKSYQEKKITGALAQHSKLHENPEVDKILIQFLWGK</sequence>
<dbReference type="GO" id="GO:0016787">
    <property type="term" value="F:hydrolase activity"/>
    <property type="evidence" value="ECO:0007669"/>
    <property type="project" value="UniProtKB-KW"/>
</dbReference>
<dbReference type="STRING" id="862969.SCI_0920"/>